<evidence type="ECO:0000313" key="4">
    <source>
        <dbReference type="Proteomes" id="UP000247702"/>
    </source>
</evidence>
<dbReference type="Proteomes" id="UP000247702">
    <property type="component" value="Unassembled WGS sequence"/>
</dbReference>
<dbReference type="GO" id="GO:0005524">
    <property type="term" value="F:ATP binding"/>
    <property type="evidence" value="ECO:0007669"/>
    <property type="project" value="InterPro"/>
</dbReference>
<proteinExistence type="inferred from homology"/>
<dbReference type="Pfam" id="PF08238">
    <property type="entry name" value="Sel1"/>
    <property type="match status" value="5"/>
</dbReference>
<dbReference type="InterPro" id="IPR011009">
    <property type="entry name" value="Kinase-like_dom_sf"/>
</dbReference>
<dbReference type="Pfam" id="PF07714">
    <property type="entry name" value="PK_Tyr_Ser-Thr"/>
    <property type="match status" value="1"/>
</dbReference>
<dbReference type="InterPro" id="IPR000719">
    <property type="entry name" value="Prot_kinase_dom"/>
</dbReference>
<dbReference type="InterPro" id="IPR050767">
    <property type="entry name" value="Sel1_AlgK"/>
</dbReference>
<dbReference type="PANTHER" id="PTHR11102:SF160">
    <property type="entry name" value="ERAD-ASSOCIATED E3 UBIQUITIN-PROTEIN LIGASE COMPONENT HRD3"/>
    <property type="match status" value="1"/>
</dbReference>
<reference evidence="3 4" key="1">
    <citation type="submission" date="2017-11" db="EMBL/GenBank/DDBJ databases">
        <title>The genome of Rhizophagus clarus HR1 reveals common genetic basis of auxotrophy among arbuscular mycorrhizal fungi.</title>
        <authorList>
            <person name="Kobayashi Y."/>
        </authorList>
    </citation>
    <scope>NUCLEOTIDE SEQUENCE [LARGE SCALE GENOMIC DNA]</scope>
    <source>
        <strain evidence="3 4">HR1</strain>
    </source>
</reference>
<dbReference type="PANTHER" id="PTHR11102">
    <property type="entry name" value="SEL-1-LIKE PROTEIN"/>
    <property type="match status" value="1"/>
</dbReference>
<organism evidence="3 4">
    <name type="scientific">Rhizophagus clarus</name>
    <dbReference type="NCBI Taxonomy" id="94130"/>
    <lineage>
        <taxon>Eukaryota</taxon>
        <taxon>Fungi</taxon>
        <taxon>Fungi incertae sedis</taxon>
        <taxon>Mucoromycota</taxon>
        <taxon>Glomeromycotina</taxon>
        <taxon>Glomeromycetes</taxon>
        <taxon>Glomerales</taxon>
        <taxon>Glomeraceae</taxon>
        <taxon>Rhizophagus</taxon>
    </lineage>
</organism>
<dbReference type="SMART" id="SM00671">
    <property type="entry name" value="SEL1"/>
    <property type="match status" value="5"/>
</dbReference>
<sequence>MFNLADCYNYGDGTEKNLEKAFYWHQKAAEKGEKNAMNNLACYCRIQKTTEENAFYWYQKAAENGSTEAMYNLAIQYNNGKDTETNLEKAFYWYQKAAEISNENAMSKLADCYYYGNGTEKNLEKAFNWLKKAAKNGNKDAMYKLANCYGHGVGTEINLEKAFYWHQKLLEDSKVELCSLCNESHIYYPWFEKCNECKQPYNDYHWCKQCNTKQFQKDFSKWTSKNEFINKFIQEAQLNAKNSYEVLEWIPYDKLSNISYHDKGGFSEIQKAIWLDGPIYCWNFNKQQWDRRNFHTGYNVILKILNNSSNLNSKFSNEWRYHYNCQKKSFSKFIQIFGITQDPHNLNYIIVMSYAQKGSVRKCLSDIIKFSWQKKLQLLKKIVLGLKVIHESNLAHGDFHDGNILISDNYDEIFIIDLGLCKPIEDSDKEDNEIYGVLPFMAPEILRGNPYSLVSDIYSFSMIMWEFTSGIPLSKYRAYDLEFILSICNGERPKIIENTPQCYIDLMEKCWDSDPENRPTIMDLEHKISEWVRCIDEHYEINNDDNNNNRSYRFMLNNDKKATNDMFEFVNASNTQVQELTNVSHPQAYYTSRKLTEILTETSDKENSEDYSEFMIKD</sequence>
<dbReference type="AlphaFoldDB" id="A0A2Z6SE37"/>
<evidence type="ECO:0000259" key="2">
    <source>
        <dbReference type="PROSITE" id="PS50011"/>
    </source>
</evidence>
<dbReference type="Gene3D" id="1.25.40.10">
    <property type="entry name" value="Tetratricopeptide repeat domain"/>
    <property type="match status" value="2"/>
</dbReference>
<gene>
    <name evidence="3" type="ORF">RclHR1_05000012</name>
</gene>
<dbReference type="Gene3D" id="1.10.510.10">
    <property type="entry name" value="Transferase(Phosphotransferase) domain 1"/>
    <property type="match status" value="1"/>
</dbReference>
<name>A0A2Z6SE37_9GLOM</name>
<dbReference type="SUPFAM" id="SSF81901">
    <property type="entry name" value="HCP-like"/>
    <property type="match status" value="1"/>
</dbReference>
<dbReference type="GO" id="GO:0004672">
    <property type="term" value="F:protein kinase activity"/>
    <property type="evidence" value="ECO:0007669"/>
    <property type="project" value="InterPro"/>
</dbReference>
<feature type="domain" description="Protein kinase" evidence="2">
    <location>
        <begin position="255"/>
        <end position="532"/>
    </location>
</feature>
<accession>A0A2Z6SE37</accession>
<dbReference type="InterPro" id="IPR011990">
    <property type="entry name" value="TPR-like_helical_dom_sf"/>
</dbReference>
<dbReference type="InterPro" id="IPR001245">
    <property type="entry name" value="Ser-Thr/Tyr_kinase_cat_dom"/>
</dbReference>
<evidence type="ECO:0000256" key="1">
    <source>
        <dbReference type="ARBA" id="ARBA00038101"/>
    </source>
</evidence>
<dbReference type="EMBL" id="BEXD01003872">
    <property type="protein sequence ID" value="GBC03199.1"/>
    <property type="molecule type" value="Genomic_DNA"/>
</dbReference>
<keyword evidence="4" id="KW-1185">Reference proteome</keyword>
<protein>
    <recommendedName>
        <fullName evidence="2">Protein kinase domain-containing protein</fullName>
    </recommendedName>
</protein>
<comment type="caution">
    <text evidence="3">The sequence shown here is derived from an EMBL/GenBank/DDBJ whole genome shotgun (WGS) entry which is preliminary data.</text>
</comment>
<dbReference type="InterPro" id="IPR006597">
    <property type="entry name" value="Sel1-like"/>
</dbReference>
<comment type="similarity">
    <text evidence="1">Belongs to the sel-1 family.</text>
</comment>
<dbReference type="SUPFAM" id="SSF56112">
    <property type="entry name" value="Protein kinase-like (PK-like)"/>
    <property type="match status" value="1"/>
</dbReference>
<dbReference type="PROSITE" id="PS50011">
    <property type="entry name" value="PROTEIN_KINASE_DOM"/>
    <property type="match status" value="1"/>
</dbReference>
<evidence type="ECO:0000313" key="3">
    <source>
        <dbReference type="EMBL" id="GBC03199.1"/>
    </source>
</evidence>